<name>A0A450T4Z5_9GAMM</name>
<accession>A0A450T4Z5</accession>
<proteinExistence type="predicted"/>
<dbReference type="EMBL" id="CAADEX010000103">
    <property type="protein sequence ID" value="VFJ61648.1"/>
    <property type="molecule type" value="Genomic_DNA"/>
</dbReference>
<gene>
    <name evidence="1" type="ORF">BECKDK2373B_GA0170837_11032</name>
</gene>
<protein>
    <submittedName>
        <fullName evidence="1">Uncharacterized protein</fullName>
    </submittedName>
</protein>
<reference evidence="1" key="1">
    <citation type="submission" date="2019-02" db="EMBL/GenBank/DDBJ databases">
        <authorList>
            <person name="Gruber-Vodicka R. H."/>
            <person name="Seah K. B. B."/>
        </authorList>
    </citation>
    <scope>NUCLEOTIDE SEQUENCE</scope>
    <source>
        <strain evidence="1">BECK_DK47</strain>
    </source>
</reference>
<sequence length="208" mass="23107">MAALLHEGRMVIDSLSITSAIYRHAHRRIEALGFLEFGFHGAVMLNNLAQIVIIVLRDIGLVPKPWPGTSSPEAKGVSGTMFSKTQFCAGSQALLGNPLSRKLQLPGQRPRQRFSGSQAPAWELFSWKLQLPIPIHPLPAYHSFTIPGKPRSIPVAPAHIVTQVFGRQHDVPVENTCFPRLSGKNQCKSNHLDVLVWPLEYRDLRKLG</sequence>
<dbReference type="AlphaFoldDB" id="A0A450T4Z5"/>
<organism evidence="1">
    <name type="scientific">Candidatus Kentrum sp. DK</name>
    <dbReference type="NCBI Taxonomy" id="2126562"/>
    <lineage>
        <taxon>Bacteria</taxon>
        <taxon>Pseudomonadati</taxon>
        <taxon>Pseudomonadota</taxon>
        <taxon>Gammaproteobacteria</taxon>
        <taxon>Candidatus Kentrum</taxon>
    </lineage>
</organism>
<evidence type="ECO:0000313" key="1">
    <source>
        <dbReference type="EMBL" id="VFJ61648.1"/>
    </source>
</evidence>